<dbReference type="AlphaFoldDB" id="A0A1P8WNH7"/>
<dbReference type="PANTHER" id="PTHR42693:SF53">
    <property type="entry name" value="ENDO-4-O-SULFATASE"/>
    <property type="match status" value="1"/>
</dbReference>
<dbReference type="EMBL" id="CP017641">
    <property type="protein sequence ID" value="APZ95614.1"/>
    <property type="molecule type" value="Genomic_DNA"/>
</dbReference>
<dbReference type="GO" id="GO:0004065">
    <property type="term" value="F:arylsulfatase activity"/>
    <property type="evidence" value="ECO:0007669"/>
    <property type="project" value="UniProtKB-EC"/>
</dbReference>
<dbReference type="InterPro" id="IPR050738">
    <property type="entry name" value="Sulfatase"/>
</dbReference>
<evidence type="ECO:0000313" key="5">
    <source>
        <dbReference type="EMBL" id="APZ95614.1"/>
    </source>
</evidence>
<sequence length="468" mass="52198" precursor="true">MRHCLLTLSILLLHSVSTNADKPNIIYILADDAGYGDFGCYGGTQLPTPNIDRMASEGMKFTRHYAGCTVCAPSRCVLMTGLHTGHCRIRGNSPGLLLDEDITVAELLKDAGYKTACIGKWGLGAPPPLSDPNDHGFDEFYGYISMWHAHNFYPEFLIRNGKQEALRNVSQKQWSEQDGRGVAVKRIDYVPDLLTEETLKFIRNNTQQPFFLYYALNVPHANNEGGRHNDRPEKGMEVPDFGPYAANDWPAPEKGFAAIMRNIDRDVGRILEELKSQGIDDNTIVLFSSDNGPHQEGGHKMDFFDSNGPLRGMKRDLYEGGVRVPLIVRWPGHVEQNSTSSYISGFQDVLPTLAEIACADMPDNIDGISMLPTLTGQGDQAEHQFLYWEFSEQKGKRAVLKGDWKLVQLQVATDEPSGFELYNVAEDIDESQNLADEHPEKVKQLAALLDAAHVPNERYPLCPSERGD</sequence>
<dbReference type="EC" id="3.1.6.1" evidence="5"/>
<dbReference type="KEGG" id="fmr:Fuma_05273"/>
<gene>
    <name evidence="5" type="primary">atsA_35</name>
    <name evidence="5" type="ORF">Fuma_05273</name>
</gene>
<organism evidence="5 6">
    <name type="scientific">Fuerstiella marisgermanici</name>
    <dbReference type="NCBI Taxonomy" id="1891926"/>
    <lineage>
        <taxon>Bacteria</taxon>
        <taxon>Pseudomonadati</taxon>
        <taxon>Planctomycetota</taxon>
        <taxon>Planctomycetia</taxon>
        <taxon>Planctomycetales</taxon>
        <taxon>Planctomycetaceae</taxon>
        <taxon>Fuerstiella</taxon>
    </lineage>
</organism>
<comment type="similarity">
    <text evidence="1">Belongs to the sulfatase family.</text>
</comment>
<dbReference type="Gene3D" id="3.30.1120.10">
    <property type="match status" value="1"/>
</dbReference>
<feature type="signal peptide" evidence="3">
    <location>
        <begin position="1"/>
        <end position="20"/>
    </location>
</feature>
<reference evidence="5 6" key="1">
    <citation type="journal article" date="2016" name="Front. Microbiol.">
        <title>Fuerstia marisgermanicae gen. nov., sp. nov., an Unusual Member of the Phylum Planctomycetes from the German Wadden Sea.</title>
        <authorList>
            <person name="Kohn T."/>
            <person name="Heuer A."/>
            <person name="Jogler M."/>
            <person name="Vollmers J."/>
            <person name="Boedeker C."/>
            <person name="Bunk B."/>
            <person name="Rast P."/>
            <person name="Borchert D."/>
            <person name="Glockner I."/>
            <person name="Freese H.M."/>
            <person name="Klenk H.P."/>
            <person name="Overmann J."/>
            <person name="Kaster A.K."/>
            <person name="Rohde M."/>
            <person name="Wiegand S."/>
            <person name="Jogler C."/>
        </authorList>
    </citation>
    <scope>NUCLEOTIDE SEQUENCE [LARGE SCALE GENOMIC DNA]</scope>
    <source>
        <strain evidence="5 6">NH11</strain>
    </source>
</reference>
<dbReference type="Gene3D" id="3.40.720.10">
    <property type="entry name" value="Alkaline Phosphatase, subunit A"/>
    <property type="match status" value="1"/>
</dbReference>
<keyword evidence="3" id="KW-0732">Signal</keyword>
<proteinExistence type="inferred from homology"/>
<dbReference type="SUPFAM" id="SSF53649">
    <property type="entry name" value="Alkaline phosphatase-like"/>
    <property type="match status" value="1"/>
</dbReference>
<dbReference type="RefSeq" id="WP_077026757.1">
    <property type="nucleotide sequence ID" value="NZ_CP017641.1"/>
</dbReference>
<feature type="domain" description="Sulfatase N-terminal" evidence="4">
    <location>
        <begin position="23"/>
        <end position="357"/>
    </location>
</feature>
<feature type="chain" id="PRO_5012478877" evidence="3">
    <location>
        <begin position="21"/>
        <end position="468"/>
    </location>
</feature>
<protein>
    <submittedName>
        <fullName evidence="5">Arylsulfatase</fullName>
        <ecNumber evidence="5">3.1.6.1</ecNumber>
    </submittedName>
</protein>
<dbReference type="CDD" id="cd16145">
    <property type="entry name" value="ARS_like"/>
    <property type="match status" value="1"/>
</dbReference>
<dbReference type="STRING" id="1891926.Fuma_05273"/>
<evidence type="ECO:0000313" key="6">
    <source>
        <dbReference type="Proteomes" id="UP000187735"/>
    </source>
</evidence>
<dbReference type="PANTHER" id="PTHR42693">
    <property type="entry name" value="ARYLSULFATASE FAMILY MEMBER"/>
    <property type="match status" value="1"/>
</dbReference>
<dbReference type="InterPro" id="IPR017850">
    <property type="entry name" value="Alkaline_phosphatase_core_sf"/>
</dbReference>
<dbReference type="Proteomes" id="UP000187735">
    <property type="component" value="Chromosome"/>
</dbReference>
<accession>A0A1P8WNH7</accession>
<dbReference type="OrthoDB" id="9783154at2"/>
<evidence type="ECO:0000256" key="2">
    <source>
        <dbReference type="ARBA" id="ARBA00022801"/>
    </source>
</evidence>
<keyword evidence="2 5" id="KW-0378">Hydrolase</keyword>
<evidence type="ECO:0000259" key="4">
    <source>
        <dbReference type="Pfam" id="PF00884"/>
    </source>
</evidence>
<name>A0A1P8WNH7_9PLAN</name>
<dbReference type="Pfam" id="PF00884">
    <property type="entry name" value="Sulfatase"/>
    <property type="match status" value="1"/>
</dbReference>
<evidence type="ECO:0000256" key="3">
    <source>
        <dbReference type="SAM" id="SignalP"/>
    </source>
</evidence>
<dbReference type="InterPro" id="IPR000917">
    <property type="entry name" value="Sulfatase_N"/>
</dbReference>
<keyword evidence="6" id="KW-1185">Reference proteome</keyword>
<evidence type="ECO:0000256" key="1">
    <source>
        <dbReference type="ARBA" id="ARBA00008779"/>
    </source>
</evidence>